<protein>
    <submittedName>
        <fullName evidence="1">Alpha/beta hydrolase family protein</fullName>
    </submittedName>
</protein>
<name>A0A0U2VZ32_9BACL</name>
<dbReference type="PRINTS" id="PR00111">
    <property type="entry name" value="ABHYDROLASE"/>
</dbReference>
<reference evidence="2" key="1">
    <citation type="submission" date="2015-12" db="EMBL/GenBank/DDBJ databases">
        <title>Complete genome sequences of two moderately thermophilic Paenibacillus species.</title>
        <authorList>
            <person name="Butler R.III."/>
            <person name="Wang J."/>
            <person name="Stark B.C."/>
            <person name="Pombert J.-F."/>
        </authorList>
    </citation>
    <scope>NUCLEOTIDE SEQUENCE [LARGE SCALE GENOMIC DNA]</scope>
    <source>
        <strain evidence="2">32O-Y</strain>
    </source>
</reference>
<evidence type="ECO:0000313" key="1">
    <source>
        <dbReference type="EMBL" id="ALS20485.1"/>
    </source>
</evidence>
<dbReference type="PANTHER" id="PTHR43194:SF2">
    <property type="entry name" value="PEROXISOMAL MEMBRANE PROTEIN LPX1"/>
    <property type="match status" value="1"/>
</dbReference>
<dbReference type="EMBL" id="CP013652">
    <property type="protein sequence ID" value="ALS20485.1"/>
    <property type="molecule type" value="Genomic_DNA"/>
</dbReference>
<dbReference type="AlphaFoldDB" id="A0A0U2VZ32"/>
<dbReference type="PANTHER" id="PTHR43194">
    <property type="entry name" value="HYDROLASE ALPHA/BETA FOLD FAMILY"/>
    <property type="match status" value="1"/>
</dbReference>
<reference evidence="1 2" key="2">
    <citation type="journal article" date="2016" name="Genome Announc.">
        <title>Complete Genome Sequences of Two Interactive Moderate Thermophiles, Paenibacillus napthalenovorans 32O-Y and Paenibacillus sp. 32O-W.</title>
        <authorList>
            <person name="Butler R.R.III."/>
            <person name="Wang J."/>
            <person name="Stark B.C."/>
            <person name="Pombert J.F."/>
        </authorList>
    </citation>
    <scope>NUCLEOTIDE SEQUENCE [LARGE SCALE GENOMIC DNA]</scope>
    <source>
        <strain evidence="1 2">32O-Y</strain>
    </source>
</reference>
<keyword evidence="2" id="KW-1185">Reference proteome</keyword>
<dbReference type="STRING" id="162209.IJ22_00930"/>
<gene>
    <name evidence="1" type="ORF">IJ22_00930</name>
</gene>
<dbReference type="InterPro" id="IPR050228">
    <property type="entry name" value="Carboxylesterase_BioH"/>
</dbReference>
<dbReference type="Gene3D" id="3.40.50.1820">
    <property type="entry name" value="alpha/beta hydrolase"/>
    <property type="match status" value="1"/>
</dbReference>
<dbReference type="KEGG" id="pnp:IJ22_00930"/>
<dbReference type="SUPFAM" id="SSF53474">
    <property type="entry name" value="alpha/beta-Hydrolases"/>
    <property type="match status" value="1"/>
</dbReference>
<dbReference type="GO" id="GO:0016787">
    <property type="term" value="F:hydrolase activity"/>
    <property type="evidence" value="ECO:0007669"/>
    <property type="project" value="UniProtKB-KW"/>
</dbReference>
<accession>A0A0U2VZ32</accession>
<keyword evidence="1" id="KW-0378">Hydrolase</keyword>
<dbReference type="OrthoDB" id="9805423at2"/>
<evidence type="ECO:0000313" key="2">
    <source>
        <dbReference type="Proteomes" id="UP000061660"/>
    </source>
</evidence>
<dbReference type="InterPro" id="IPR000073">
    <property type="entry name" value="AB_hydrolase_1"/>
</dbReference>
<sequence length="261" mass="29136">MELTKVNINGLDIHYSVVGTGHEVVMLHGWGTNLQTFHAIQQHLSRHFKVYAFDFPGFGESDTPPEPWGVTEYTNLLASFIQSMGIDNPILIGHSFGGRVSIRYAAANPVRKMILTGSAGIKPKRSLNYYVKVYSFKTAKQLLKLPGLNRYSERILNRMRAKFGSSDYKNASGVMQQTLTKVVNEDLRHHLPHIKASTLLIWGENDTATPVADGKLMEQMIPDAGLVVLKNAGHFCYLEKGREFIVIVDHFLAKDKGGSHV</sequence>
<organism evidence="1 2">
    <name type="scientific">Paenibacillus naphthalenovorans</name>
    <dbReference type="NCBI Taxonomy" id="162209"/>
    <lineage>
        <taxon>Bacteria</taxon>
        <taxon>Bacillati</taxon>
        <taxon>Bacillota</taxon>
        <taxon>Bacilli</taxon>
        <taxon>Bacillales</taxon>
        <taxon>Paenibacillaceae</taxon>
        <taxon>Paenibacillus</taxon>
    </lineage>
</organism>
<dbReference type="InterPro" id="IPR029058">
    <property type="entry name" value="AB_hydrolase_fold"/>
</dbReference>
<dbReference type="Proteomes" id="UP000061660">
    <property type="component" value="Chromosome"/>
</dbReference>
<dbReference type="Pfam" id="PF00561">
    <property type="entry name" value="Abhydrolase_1"/>
    <property type="match status" value="1"/>
</dbReference>
<proteinExistence type="predicted"/>
<dbReference type="PATRIC" id="fig|162209.4.peg.91"/>